<dbReference type="PANTHER" id="PTHR21180:SF32">
    <property type="entry name" value="ENDONUCLEASE_EXONUCLEASE_PHOSPHATASE FAMILY DOMAIN-CONTAINING PROTEIN 1"/>
    <property type="match status" value="1"/>
</dbReference>
<dbReference type="OrthoDB" id="981124at2"/>
<sequence>MHQKRPTRFVIKHWLTHYFSLTKREYNAVLALLGLISLTIVTPYIYESFSPKEELMTDYETKAIHKLTLIDQEDFRSKADRYRRPNAKELKAKITLFKFDPNQIDVTDWEKLGLSTKQAQSILNYRSKGGKFYKVDDVKKMYAISPTVFERLQPYIHIEAGGSRNEQWNTKHVKMPVKQFISIEINTADTTNLDQVKGIGPTFARRIVSYRGRLGGFYKKEQLMEVYGLDSLKFNEIKGQIQIDPSLIKKIDINTADFEIFKNHPYLKYKQINAIIQYRKQHGNYTSIADLKKLLILSSQTIEQLTPYLQF</sequence>
<keyword evidence="1" id="KW-1133">Transmembrane helix</keyword>
<dbReference type="GO" id="GO:0015627">
    <property type="term" value="C:type II protein secretion system complex"/>
    <property type="evidence" value="ECO:0007669"/>
    <property type="project" value="TreeGrafter"/>
</dbReference>
<evidence type="ECO:0000313" key="2">
    <source>
        <dbReference type="EMBL" id="SFH18561.1"/>
    </source>
</evidence>
<feature type="transmembrane region" description="Helical" evidence="1">
    <location>
        <begin position="26"/>
        <end position="46"/>
    </location>
</feature>
<dbReference type="InterPro" id="IPR051675">
    <property type="entry name" value="Endo/Exo/Phosphatase_dom_1"/>
</dbReference>
<keyword evidence="1" id="KW-0472">Membrane</keyword>
<evidence type="ECO:0000313" key="3">
    <source>
        <dbReference type="Proteomes" id="UP000199666"/>
    </source>
</evidence>
<dbReference type="SUPFAM" id="SSF47781">
    <property type="entry name" value="RuvA domain 2-like"/>
    <property type="match status" value="3"/>
</dbReference>
<gene>
    <name evidence="2" type="ORF">SAMN04489864_106124</name>
</gene>
<dbReference type="EMBL" id="FOPP01000006">
    <property type="protein sequence ID" value="SFH18561.1"/>
    <property type="molecule type" value="Genomic_DNA"/>
</dbReference>
<keyword evidence="1" id="KW-0812">Transmembrane</keyword>
<reference evidence="2 3" key="1">
    <citation type="submission" date="2016-10" db="EMBL/GenBank/DDBJ databases">
        <authorList>
            <person name="de Groot N.N."/>
        </authorList>
    </citation>
    <scope>NUCLEOTIDE SEQUENCE [LARGE SCALE GENOMIC DNA]</scope>
    <source>
        <strain evidence="2 3">DSM 18684</strain>
    </source>
</reference>
<dbReference type="Proteomes" id="UP000199666">
    <property type="component" value="Unassembled WGS sequence"/>
</dbReference>
<dbReference type="PANTHER" id="PTHR21180">
    <property type="entry name" value="ENDONUCLEASE/EXONUCLEASE/PHOSPHATASE FAMILY DOMAIN-CONTAINING PROTEIN 1"/>
    <property type="match status" value="1"/>
</dbReference>
<dbReference type="Pfam" id="PF12836">
    <property type="entry name" value="HHH_3"/>
    <property type="match status" value="3"/>
</dbReference>
<keyword evidence="3" id="KW-1185">Reference proteome</keyword>
<dbReference type="InterPro" id="IPR010994">
    <property type="entry name" value="RuvA_2-like"/>
</dbReference>
<name>A0A1I2Y2K7_9SPHI</name>
<dbReference type="STRING" id="414048.SAMN04489864_106124"/>
<organism evidence="2 3">
    <name type="scientific">Pedobacter insulae</name>
    <dbReference type="NCBI Taxonomy" id="414048"/>
    <lineage>
        <taxon>Bacteria</taxon>
        <taxon>Pseudomonadati</taxon>
        <taxon>Bacteroidota</taxon>
        <taxon>Sphingobacteriia</taxon>
        <taxon>Sphingobacteriales</taxon>
        <taxon>Sphingobacteriaceae</taxon>
        <taxon>Pedobacter</taxon>
    </lineage>
</organism>
<dbReference type="GO" id="GO:0015628">
    <property type="term" value="P:protein secretion by the type II secretion system"/>
    <property type="evidence" value="ECO:0007669"/>
    <property type="project" value="TreeGrafter"/>
</dbReference>
<dbReference type="RefSeq" id="WP_090994190.1">
    <property type="nucleotide sequence ID" value="NZ_FOPP01000006.1"/>
</dbReference>
<proteinExistence type="predicted"/>
<evidence type="ECO:0000256" key="1">
    <source>
        <dbReference type="SAM" id="Phobius"/>
    </source>
</evidence>
<dbReference type="AlphaFoldDB" id="A0A1I2Y2K7"/>
<accession>A0A1I2Y2K7</accession>
<protein>
    <submittedName>
        <fullName evidence="2">Competence protein ComEA helix-hairpin-helix repeat region</fullName>
    </submittedName>
</protein>
<dbReference type="Gene3D" id="1.10.150.280">
    <property type="entry name" value="AF1531-like domain"/>
    <property type="match status" value="3"/>
</dbReference>